<evidence type="ECO:0000313" key="3">
    <source>
        <dbReference type="RefSeq" id="XP_039122079.1"/>
    </source>
</evidence>
<organism evidence="2 3">
    <name type="scientific">Dioscorea cayennensis subsp. rotundata</name>
    <name type="common">White Guinea yam</name>
    <name type="synonym">Dioscorea rotundata</name>
    <dbReference type="NCBI Taxonomy" id="55577"/>
    <lineage>
        <taxon>Eukaryota</taxon>
        <taxon>Viridiplantae</taxon>
        <taxon>Streptophyta</taxon>
        <taxon>Embryophyta</taxon>
        <taxon>Tracheophyta</taxon>
        <taxon>Spermatophyta</taxon>
        <taxon>Magnoliopsida</taxon>
        <taxon>Liliopsida</taxon>
        <taxon>Dioscoreales</taxon>
        <taxon>Dioscoreaceae</taxon>
        <taxon>Dioscorea</taxon>
    </lineage>
</organism>
<feature type="region of interest" description="Disordered" evidence="1">
    <location>
        <begin position="42"/>
        <end position="73"/>
    </location>
</feature>
<dbReference type="PANTHER" id="PTHR33067:SF35">
    <property type="entry name" value="ASPARTIC PEPTIDASE DDI1-TYPE DOMAIN-CONTAINING PROTEIN"/>
    <property type="match status" value="1"/>
</dbReference>
<dbReference type="RefSeq" id="XP_039122079.1">
    <property type="nucleotide sequence ID" value="XM_039266145.1"/>
</dbReference>
<gene>
    <name evidence="3" type="primary">LOC120258697</name>
</gene>
<protein>
    <submittedName>
        <fullName evidence="3">Uncharacterized protein LOC120258697</fullName>
    </submittedName>
</protein>
<dbReference type="GeneID" id="120258697"/>
<reference evidence="3" key="1">
    <citation type="submission" date="2025-08" db="UniProtKB">
        <authorList>
            <consortium name="RefSeq"/>
        </authorList>
    </citation>
    <scope>IDENTIFICATION</scope>
</reference>
<sequence>MVIYTFYNGLNSGTKQLLDATTGGTLGNKYPKEAQQLIEEMAKDSTGKTTEIPQEKLKDKVQDKEKGPAMSPLSHTARIPYTARLKKDQSDEQNRKFLDLFKQLHINIPFVEPLSQMLRYIKFLKDLLTNKRKMEDSVVVVLEGNCSAMLQKNLPNKMKDPGSFIILCVIRAFGEEKALANSRASINFMPYTLFQKLGLGEPRPTNMTLQLGDPSVRHPRDVDKNSEVPLILGRPFLRTSKALIDMNEDVNDEIANEYLHEFFASESI</sequence>
<dbReference type="CDD" id="cd00303">
    <property type="entry name" value="retropepsin_like"/>
    <property type="match status" value="1"/>
</dbReference>
<feature type="compositionally biased region" description="Basic and acidic residues" evidence="1">
    <location>
        <begin position="53"/>
        <end position="67"/>
    </location>
</feature>
<proteinExistence type="predicted"/>
<evidence type="ECO:0000256" key="1">
    <source>
        <dbReference type="SAM" id="MobiDB-lite"/>
    </source>
</evidence>
<name>A0AB40B4V7_DIOCR</name>
<dbReference type="AlphaFoldDB" id="A0AB40B4V7"/>
<dbReference type="PANTHER" id="PTHR33067">
    <property type="entry name" value="RNA-DIRECTED DNA POLYMERASE-RELATED"/>
    <property type="match status" value="1"/>
</dbReference>
<accession>A0AB40B4V7</accession>
<evidence type="ECO:0000313" key="2">
    <source>
        <dbReference type="Proteomes" id="UP001515500"/>
    </source>
</evidence>
<keyword evidence="2" id="KW-1185">Reference proteome</keyword>
<dbReference type="Proteomes" id="UP001515500">
    <property type="component" value="Chromosome 4"/>
</dbReference>